<keyword evidence="2" id="KW-1185">Reference proteome</keyword>
<accession>A0A9N9SNM6</accession>
<dbReference type="Proteomes" id="UP001153709">
    <property type="component" value="Chromosome 1"/>
</dbReference>
<evidence type="ECO:0000313" key="2">
    <source>
        <dbReference type="Proteomes" id="UP001153709"/>
    </source>
</evidence>
<dbReference type="AlphaFoldDB" id="A0A9N9SNM6"/>
<dbReference type="EMBL" id="OU898276">
    <property type="protein sequence ID" value="CAG9827351.1"/>
    <property type="molecule type" value="Genomic_DNA"/>
</dbReference>
<gene>
    <name evidence="1" type="ORF">DIABBA_LOCUS1352</name>
</gene>
<organism evidence="1 2">
    <name type="scientific">Diabrotica balteata</name>
    <name type="common">Banded cucumber beetle</name>
    <dbReference type="NCBI Taxonomy" id="107213"/>
    <lineage>
        <taxon>Eukaryota</taxon>
        <taxon>Metazoa</taxon>
        <taxon>Ecdysozoa</taxon>
        <taxon>Arthropoda</taxon>
        <taxon>Hexapoda</taxon>
        <taxon>Insecta</taxon>
        <taxon>Pterygota</taxon>
        <taxon>Neoptera</taxon>
        <taxon>Endopterygota</taxon>
        <taxon>Coleoptera</taxon>
        <taxon>Polyphaga</taxon>
        <taxon>Cucujiformia</taxon>
        <taxon>Chrysomeloidea</taxon>
        <taxon>Chrysomelidae</taxon>
        <taxon>Galerucinae</taxon>
        <taxon>Diabroticina</taxon>
        <taxon>Diabroticites</taxon>
        <taxon>Diabrotica</taxon>
    </lineage>
</organism>
<proteinExistence type="predicted"/>
<protein>
    <submittedName>
        <fullName evidence="1">Uncharacterized protein</fullName>
    </submittedName>
</protein>
<reference evidence="1" key="1">
    <citation type="submission" date="2022-01" db="EMBL/GenBank/DDBJ databases">
        <authorList>
            <person name="King R."/>
        </authorList>
    </citation>
    <scope>NUCLEOTIDE SEQUENCE</scope>
</reference>
<evidence type="ECO:0000313" key="1">
    <source>
        <dbReference type="EMBL" id="CAG9827351.1"/>
    </source>
</evidence>
<sequence length="209" mass="24923">MDYSEEKPQSAKEKFEISGIITSAAFQRCRFLAIKLYRSFPKQYEHPVIKPMLNVEWEQFLTKMQRTFGNGIWALKKPVIAFVNEQFIGDDKAFVNHLIKKYHFSLNLDLDQIGKCHLVEFLREKMGKYRQITYFTIAINNQVIGTMMFESITTRRRSLKSYRESSHLLRIPNFTNNYCYEWRNNLRRNSRLLYLDGKARIPKYLTIAL</sequence>
<dbReference type="OrthoDB" id="408413at2759"/>
<name>A0A9N9SNM6_DIABA</name>